<dbReference type="GO" id="GO:0008608">
    <property type="term" value="P:attachment of spindle microtubules to kinetochore"/>
    <property type="evidence" value="ECO:0007669"/>
    <property type="project" value="UniProtKB-ARBA"/>
</dbReference>
<keyword evidence="5" id="KW-0723">Serine/threonine-protein kinase</keyword>
<dbReference type="SUPFAM" id="SSF56112">
    <property type="entry name" value="Protein kinase-like (PK-like)"/>
    <property type="match status" value="1"/>
</dbReference>
<feature type="region of interest" description="Disordered" evidence="13">
    <location>
        <begin position="335"/>
        <end position="471"/>
    </location>
</feature>
<keyword evidence="6" id="KW-0808">Transferase</keyword>
<protein>
    <recommendedName>
        <fullName evidence="3">Aurora kinase</fullName>
        <ecNumber evidence="2">2.7.11.1</ecNumber>
    </recommendedName>
</protein>
<dbReference type="GO" id="GO:0051233">
    <property type="term" value="C:spindle midzone"/>
    <property type="evidence" value="ECO:0007669"/>
    <property type="project" value="UniProtKB-ARBA"/>
</dbReference>
<feature type="domain" description="Cryptic POLO box 1 (CPB1)" evidence="15">
    <location>
        <begin position="474"/>
        <end position="573"/>
    </location>
</feature>
<keyword evidence="9 12" id="KW-0067">ATP-binding</keyword>
<feature type="domain" description="Cryptic POLO box 2 (CPB2)" evidence="16">
    <location>
        <begin position="574"/>
        <end position="700"/>
    </location>
</feature>
<feature type="compositionally biased region" description="Polar residues" evidence="13">
    <location>
        <begin position="719"/>
        <end position="743"/>
    </location>
</feature>
<dbReference type="InterPro" id="IPR011009">
    <property type="entry name" value="Kinase-like_dom_sf"/>
</dbReference>
<dbReference type="FunFam" id="1.10.510.10:FF:000235">
    <property type="entry name" value="Serine/threonine-protein kinase ark1"/>
    <property type="match status" value="1"/>
</dbReference>
<evidence type="ECO:0000259" key="15">
    <source>
        <dbReference type="PROSITE" id="PS51984"/>
    </source>
</evidence>
<gene>
    <name evidence="17" type="ORF">SPPG_08055</name>
</gene>
<dbReference type="Gene3D" id="3.30.1120.30">
    <property type="entry name" value="POLO box domain"/>
    <property type="match status" value="1"/>
</dbReference>
<sequence>MLTLQPSPPMTSQRNYGVHPSSRNVRGPVPTRTSSPPESIGGLQDQGHDFTFVSPQKPAKKFSNRIEDYELKEMLGRGGFGFVHKAVSKSKGTYGREVAIKMIDKRLMKAANMTRRVANEVEIHWQLHHPSILELYNYFEDQSYVYLVMELCQNGELYRYIHQRKCPLTEPEARGVMAQIVRGLLYLHANGIIHRDLKLSNLLLTDNFDVKIADFGLAVKLNDPEGEQKTMCGTPNYISPEIVSRQPYGLASDVWSLGCMIVTILTGTPPFESKAVKNTLDRVSRVDYSLPDSLSAHAKDLVHRLLQKDPKRRLALTKVLSHPFFNPTLPVSSLRPLSPVFDSTQRRRSPLREVNRQPTATNSSGAAPGSSDVLTERVGFTENQRHTPSEGDSRSKSGRVRAPTRAEQEDLVDHRRLKENAGNAVNGRDGYRGSSTSSPFIGEAGESGNSPRHRSSDGSRTVSSEPHNMRYYKSDVPELPAFSTVRLKPLRQKTKHGNVSILETGELLLDFIGEEYLMLISSDSNEIALFDRSVDPLNSSARPVQTFERATLPPGYVKKYRYGSRFVELVRSKTPKIIFYSPQAKCILMENAPLADFEMVFYNGTRAHYSVSRGMMEVRLSRGDSEDRDSAEVHQIRLPSPSVATSTCETLDIPSHVAPVVRHVQECLKQCMDVERSGKLDSTTRYPVILKSSHCRIVSGVSRGRDGDAREADSFHPSAMSTYTRSGSSGAVASTRNGNTPRQGINAGASDNWPLQGEYDARPVQSGAVQSRMWEKVGQTARQDTYKPSGQRSHQNRGGIMSAATSTVGRSTQAPVRTTASDTFAIRKAPTNATHAAGEAKISSGASTSGASGELNFQFLANVGWCMKTTEGKFVMLFGDGVRMVVDPRDQTLEWAEADRTEQDGTKRFQIDKHLPDYAKTKLAHFPQFLQLAGFAGAHGSGSSTGGARVPTGPRGARGMR</sequence>
<accession>A0A0L0H5G6</accession>
<dbReference type="Gene3D" id="3.30.1120.120">
    <property type="match status" value="1"/>
</dbReference>
<evidence type="ECO:0000256" key="1">
    <source>
        <dbReference type="ARBA" id="ARBA00004496"/>
    </source>
</evidence>
<dbReference type="GO" id="GO:0004674">
    <property type="term" value="F:protein serine/threonine kinase activity"/>
    <property type="evidence" value="ECO:0007669"/>
    <property type="project" value="UniProtKB-KW"/>
</dbReference>
<comment type="catalytic activity">
    <reaction evidence="10">
        <text>L-threonyl-[protein] + ATP = O-phospho-L-threonyl-[protein] + ADP + H(+)</text>
        <dbReference type="Rhea" id="RHEA:46608"/>
        <dbReference type="Rhea" id="RHEA-COMP:11060"/>
        <dbReference type="Rhea" id="RHEA-COMP:11605"/>
        <dbReference type="ChEBI" id="CHEBI:15378"/>
        <dbReference type="ChEBI" id="CHEBI:30013"/>
        <dbReference type="ChEBI" id="CHEBI:30616"/>
        <dbReference type="ChEBI" id="CHEBI:61977"/>
        <dbReference type="ChEBI" id="CHEBI:456216"/>
        <dbReference type="EC" id="2.7.11.1"/>
    </reaction>
</comment>
<evidence type="ECO:0000256" key="9">
    <source>
        <dbReference type="ARBA" id="ARBA00022840"/>
    </source>
</evidence>
<feature type="compositionally biased region" description="Basic and acidic residues" evidence="13">
    <location>
        <begin position="703"/>
        <end position="714"/>
    </location>
</feature>
<feature type="compositionally biased region" description="Polar residues" evidence="13">
    <location>
        <begin position="356"/>
        <end position="365"/>
    </location>
</feature>
<dbReference type="PROSITE" id="PS51985">
    <property type="entry name" value="CPB2"/>
    <property type="match status" value="1"/>
</dbReference>
<dbReference type="AlphaFoldDB" id="A0A0L0H5G6"/>
<dbReference type="GO" id="GO:0090266">
    <property type="term" value="P:regulation of mitotic cell cycle spindle assembly checkpoint"/>
    <property type="evidence" value="ECO:0007669"/>
    <property type="project" value="UniProtKB-ARBA"/>
</dbReference>
<evidence type="ECO:0000256" key="11">
    <source>
        <dbReference type="ARBA" id="ARBA00048679"/>
    </source>
</evidence>
<dbReference type="GO" id="GO:0005524">
    <property type="term" value="F:ATP binding"/>
    <property type="evidence" value="ECO:0007669"/>
    <property type="project" value="UniProtKB-UniRule"/>
</dbReference>
<feature type="binding site" evidence="12">
    <location>
        <position position="101"/>
    </location>
    <ligand>
        <name>ATP</name>
        <dbReference type="ChEBI" id="CHEBI:30616"/>
    </ligand>
</feature>
<feature type="region of interest" description="Disordered" evidence="13">
    <location>
        <begin position="940"/>
        <end position="961"/>
    </location>
</feature>
<dbReference type="PROSITE" id="PS00108">
    <property type="entry name" value="PROTEIN_KINASE_ST"/>
    <property type="match status" value="1"/>
</dbReference>
<evidence type="ECO:0000256" key="12">
    <source>
        <dbReference type="PROSITE-ProRule" id="PRU10141"/>
    </source>
</evidence>
<dbReference type="PROSITE" id="PS50011">
    <property type="entry name" value="PROTEIN_KINASE_DOM"/>
    <property type="match status" value="1"/>
</dbReference>
<dbReference type="GO" id="GO:0045143">
    <property type="term" value="P:homologous chromosome segregation"/>
    <property type="evidence" value="ECO:0007669"/>
    <property type="project" value="UniProtKB-ARBA"/>
</dbReference>
<organism evidence="17 18">
    <name type="scientific">Spizellomyces punctatus (strain DAOM BR117)</name>
    <dbReference type="NCBI Taxonomy" id="645134"/>
    <lineage>
        <taxon>Eukaryota</taxon>
        <taxon>Fungi</taxon>
        <taxon>Fungi incertae sedis</taxon>
        <taxon>Chytridiomycota</taxon>
        <taxon>Chytridiomycota incertae sedis</taxon>
        <taxon>Chytridiomycetes</taxon>
        <taxon>Spizellomycetales</taxon>
        <taxon>Spizellomycetaceae</taxon>
        <taxon>Spizellomyces</taxon>
    </lineage>
</organism>
<dbReference type="InterPro" id="IPR000719">
    <property type="entry name" value="Prot_kinase_dom"/>
</dbReference>
<feature type="compositionally biased region" description="Basic and acidic residues" evidence="13">
    <location>
        <begin position="404"/>
        <end position="419"/>
    </location>
</feature>
<feature type="region of interest" description="Disordered" evidence="13">
    <location>
        <begin position="1"/>
        <end position="48"/>
    </location>
</feature>
<evidence type="ECO:0000256" key="8">
    <source>
        <dbReference type="ARBA" id="ARBA00022777"/>
    </source>
</evidence>
<dbReference type="GO" id="GO:1902115">
    <property type="term" value="P:regulation of organelle assembly"/>
    <property type="evidence" value="ECO:0007669"/>
    <property type="project" value="UniProtKB-ARBA"/>
</dbReference>
<dbReference type="OMA" id="YVEMAVC"/>
<evidence type="ECO:0000313" key="17">
    <source>
        <dbReference type="EMBL" id="KNC96462.1"/>
    </source>
</evidence>
<dbReference type="GO" id="GO:0032133">
    <property type="term" value="C:chromosome passenger complex"/>
    <property type="evidence" value="ECO:0007669"/>
    <property type="project" value="UniProtKB-ARBA"/>
</dbReference>
<evidence type="ECO:0000256" key="13">
    <source>
        <dbReference type="SAM" id="MobiDB-lite"/>
    </source>
</evidence>
<comment type="subcellular location">
    <subcellularLocation>
        <location evidence="1">Cytoplasm</location>
    </subcellularLocation>
</comment>
<proteinExistence type="predicted"/>
<dbReference type="FunFam" id="3.30.200.20:FF:000042">
    <property type="entry name" value="Aurora kinase A"/>
    <property type="match status" value="1"/>
</dbReference>
<keyword evidence="7 12" id="KW-0547">Nucleotide-binding</keyword>
<dbReference type="InterPro" id="IPR033698">
    <property type="entry name" value="POLO_box_Plk4_2"/>
</dbReference>
<dbReference type="Pfam" id="PF00069">
    <property type="entry name" value="Pkinase"/>
    <property type="match status" value="1"/>
</dbReference>
<dbReference type="PANTHER" id="PTHR24345">
    <property type="entry name" value="SERINE/THREONINE-PROTEIN KINASE PLK"/>
    <property type="match status" value="1"/>
</dbReference>
<keyword evidence="8 17" id="KW-0418">Kinase</keyword>
<dbReference type="GO" id="GO:0000776">
    <property type="term" value="C:kinetochore"/>
    <property type="evidence" value="ECO:0007669"/>
    <property type="project" value="UniProtKB-ARBA"/>
</dbReference>
<evidence type="ECO:0000256" key="10">
    <source>
        <dbReference type="ARBA" id="ARBA00047899"/>
    </source>
</evidence>
<dbReference type="VEuPathDB" id="FungiDB:SPPG_08055"/>
<evidence type="ECO:0000256" key="7">
    <source>
        <dbReference type="ARBA" id="ARBA00022741"/>
    </source>
</evidence>
<dbReference type="InterPro" id="IPR047108">
    <property type="entry name" value="Plk4-like_POLO_box_2_sf"/>
</dbReference>
<reference evidence="17 18" key="1">
    <citation type="submission" date="2009-08" db="EMBL/GenBank/DDBJ databases">
        <title>The Genome Sequence of Spizellomyces punctatus strain DAOM BR117.</title>
        <authorList>
            <consortium name="The Broad Institute Genome Sequencing Platform"/>
            <person name="Russ C."/>
            <person name="Cuomo C."/>
            <person name="Shea T."/>
            <person name="Young S.K."/>
            <person name="Zeng Q."/>
            <person name="Koehrsen M."/>
            <person name="Haas B."/>
            <person name="Borodovsky M."/>
            <person name="Guigo R."/>
            <person name="Alvarado L."/>
            <person name="Berlin A."/>
            <person name="Bochicchio J."/>
            <person name="Borenstein D."/>
            <person name="Chapman S."/>
            <person name="Chen Z."/>
            <person name="Engels R."/>
            <person name="Freedman E."/>
            <person name="Gellesch M."/>
            <person name="Goldberg J."/>
            <person name="Griggs A."/>
            <person name="Gujja S."/>
            <person name="Heiman D."/>
            <person name="Hepburn T."/>
            <person name="Howarth C."/>
            <person name="Jen D."/>
            <person name="Larson L."/>
            <person name="Lewis B."/>
            <person name="Mehta T."/>
            <person name="Park D."/>
            <person name="Pearson M."/>
            <person name="Roberts A."/>
            <person name="Saif S."/>
            <person name="Shenoy N."/>
            <person name="Sisk P."/>
            <person name="Stolte C."/>
            <person name="Sykes S."/>
            <person name="Thomson T."/>
            <person name="Walk T."/>
            <person name="White J."/>
            <person name="Yandava C."/>
            <person name="Burger G."/>
            <person name="Gray M.W."/>
            <person name="Holland P.W.H."/>
            <person name="King N."/>
            <person name="Lang F.B.F."/>
            <person name="Roger A.J."/>
            <person name="Ruiz-Trillo I."/>
            <person name="Lander E."/>
            <person name="Nusbaum C."/>
        </authorList>
    </citation>
    <scope>NUCLEOTIDE SEQUENCE [LARGE SCALE GENOMIC DNA]</scope>
    <source>
        <strain evidence="17 18">DAOM BR117</strain>
    </source>
</reference>
<dbReference type="GO" id="GO:0005634">
    <property type="term" value="C:nucleus"/>
    <property type="evidence" value="ECO:0007669"/>
    <property type="project" value="TreeGrafter"/>
</dbReference>
<evidence type="ECO:0000256" key="6">
    <source>
        <dbReference type="ARBA" id="ARBA00022679"/>
    </source>
</evidence>
<dbReference type="GeneID" id="27691233"/>
<dbReference type="GO" id="GO:0072479">
    <property type="term" value="P:response to mitotic cell cycle spindle assembly checkpoint signaling"/>
    <property type="evidence" value="ECO:0007669"/>
    <property type="project" value="UniProtKB-ARBA"/>
</dbReference>
<dbReference type="EC" id="2.7.11.1" evidence="2"/>
<dbReference type="Gene3D" id="1.10.510.10">
    <property type="entry name" value="Transferase(Phosphotransferase) domain 1"/>
    <property type="match status" value="1"/>
</dbReference>
<evidence type="ECO:0000259" key="14">
    <source>
        <dbReference type="PROSITE" id="PS50011"/>
    </source>
</evidence>
<dbReference type="EMBL" id="KQ257468">
    <property type="protein sequence ID" value="KNC96462.1"/>
    <property type="molecule type" value="Genomic_DNA"/>
</dbReference>
<dbReference type="InterPro" id="IPR046437">
    <property type="entry name" value="Ser_Thr-PK_POLO_box_1_sf"/>
</dbReference>
<feature type="domain" description="Protein kinase" evidence="14">
    <location>
        <begin position="69"/>
        <end position="325"/>
    </location>
</feature>
<evidence type="ECO:0000256" key="4">
    <source>
        <dbReference type="ARBA" id="ARBA00022490"/>
    </source>
</evidence>
<feature type="compositionally biased region" description="Basic and acidic residues" evidence="13">
    <location>
        <begin position="383"/>
        <end position="395"/>
    </location>
</feature>
<dbReference type="InterPro" id="IPR017441">
    <property type="entry name" value="Protein_kinase_ATP_BS"/>
</dbReference>
<dbReference type="PROSITE" id="PS51984">
    <property type="entry name" value="CPB1"/>
    <property type="match status" value="1"/>
</dbReference>
<dbReference type="OrthoDB" id="408964at2759"/>
<evidence type="ECO:0000259" key="16">
    <source>
        <dbReference type="PROSITE" id="PS51985"/>
    </source>
</evidence>
<dbReference type="RefSeq" id="XP_016604502.1">
    <property type="nucleotide sequence ID" value="XM_016756206.1"/>
</dbReference>
<dbReference type="Proteomes" id="UP000053201">
    <property type="component" value="Unassembled WGS sequence"/>
</dbReference>
<dbReference type="eggNOG" id="KOG0575">
    <property type="taxonomic scope" value="Eukaryota"/>
</dbReference>
<keyword evidence="4" id="KW-0963">Cytoplasm</keyword>
<name>A0A0L0H5G6_SPIPD</name>
<dbReference type="STRING" id="645134.A0A0L0H5G6"/>
<dbReference type="GO" id="GO:0032465">
    <property type="term" value="P:regulation of cytokinesis"/>
    <property type="evidence" value="ECO:0007669"/>
    <property type="project" value="UniProtKB-ARBA"/>
</dbReference>
<evidence type="ECO:0000256" key="2">
    <source>
        <dbReference type="ARBA" id="ARBA00012513"/>
    </source>
</evidence>
<dbReference type="InterPro" id="IPR008271">
    <property type="entry name" value="Ser/Thr_kinase_AS"/>
</dbReference>
<feature type="region of interest" description="Disordered" evidence="13">
    <location>
        <begin position="702"/>
        <end position="753"/>
    </location>
</feature>
<evidence type="ECO:0000256" key="3">
    <source>
        <dbReference type="ARBA" id="ARBA00021157"/>
    </source>
</evidence>
<evidence type="ECO:0000256" key="5">
    <source>
        <dbReference type="ARBA" id="ARBA00022527"/>
    </source>
</evidence>
<dbReference type="PANTHER" id="PTHR24345:SF91">
    <property type="entry name" value="SERINE_THREONINE-PROTEIN KINASE PLK4"/>
    <property type="match status" value="1"/>
</dbReference>
<dbReference type="SMART" id="SM00220">
    <property type="entry name" value="S_TKc"/>
    <property type="match status" value="1"/>
</dbReference>
<dbReference type="InterPro" id="IPR033699">
    <property type="entry name" value="POLO_box_Plk4_1"/>
</dbReference>
<dbReference type="GO" id="GO:0044779">
    <property type="term" value="P:meiotic spindle checkpoint signaling"/>
    <property type="evidence" value="ECO:0007669"/>
    <property type="project" value="UniProtKB-ARBA"/>
</dbReference>
<dbReference type="GO" id="GO:0005737">
    <property type="term" value="C:cytoplasm"/>
    <property type="evidence" value="ECO:0007669"/>
    <property type="project" value="UniProtKB-SubCell"/>
</dbReference>
<dbReference type="Gene3D" id="3.30.1120.130">
    <property type="match status" value="1"/>
</dbReference>
<comment type="catalytic activity">
    <reaction evidence="11">
        <text>L-seryl-[protein] + ATP = O-phospho-L-seryl-[protein] + ADP + H(+)</text>
        <dbReference type="Rhea" id="RHEA:17989"/>
        <dbReference type="Rhea" id="RHEA-COMP:9863"/>
        <dbReference type="Rhea" id="RHEA-COMP:11604"/>
        <dbReference type="ChEBI" id="CHEBI:15378"/>
        <dbReference type="ChEBI" id="CHEBI:29999"/>
        <dbReference type="ChEBI" id="CHEBI:30616"/>
        <dbReference type="ChEBI" id="CHEBI:83421"/>
        <dbReference type="ChEBI" id="CHEBI:456216"/>
        <dbReference type="EC" id="2.7.11.1"/>
    </reaction>
</comment>
<dbReference type="Pfam" id="PF18409">
    <property type="entry name" value="Plk4_PB2"/>
    <property type="match status" value="1"/>
</dbReference>
<keyword evidence="18" id="KW-1185">Reference proteome</keyword>
<evidence type="ECO:0000313" key="18">
    <source>
        <dbReference type="Proteomes" id="UP000053201"/>
    </source>
</evidence>
<dbReference type="Pfam" id="PF18190">
    <property type="entry name" value="Plk4_PB1"/>
    <property type="match status" value="1"/>
</dbReference>
<dbReference type="InterPro" id="IPR036947">
    <property type="entry name" value="POLO_box_dom_sf"/>
</dbReference>
<dbReference type="InParanoid" id="A0A0L0H5G6"/>
<dbReference type="PROSITE" id="PS00107">
    <property type="entry name" value="PROTEIN_KINASE_ATP"/>
    <property type="match status" value="1"/>
</dbReference>